<evidence type="ECO:0000313" key="2">
    <source>
        <dbReference type="EMBL" id="PTD25494.1"/>
    </source>
</evidence>
<accession>A0A2T4I5J5</accession>
<name>A0A2T4I5J5_9SPHN</name>
<dbReference type="InterPro" id="IPR009739">
    <property type="entry name" value="LprI-like_N"/>
</dbReference>
<organism evidence="2 3">
    <name type="scientific">Edaphosphingomonas fennica</name>
    <dbReference type="NCBI Taxonomy" id="114404"/>
    <lineage>
        <taxon>Bacteria</taxon>
        <taxon>Pseudomonadati</taxon>
        <taxon>Pseudomonadota</taxon>
        <taxon>Alphaproteobacteria</taxon>
        <taxon>Sphingomonadales</taxon>
        <taxon>Rhizorhabdaceae</taxon>
        <taxon>Edaphosphingomonas</taxon>
    </lineage>
</organism>
<gene>
    <name evidence="2" type="ORF">CV103_05840</name>
</gene>
<keyword evidence="3" id="KW-1185">Reference proteome</keyword>
<feature type="non-terminal residue" evidence="2">
    <location>
        <position position="1"/>
    </location>
</feature>
<evidence type="ECO:0000259" key="1">
    <source>
        <dbReference type="Pfam" id="PF07007"/>
    </source>
</evidence>
<dbReference type="PANTHER" id="PTHR39176">
    <property type="entry name" value="PERIPLASMIC PROTEIN-RELATED"/>
    <property type="match status" value="1"/>
</dbReference>
<evidence type="ECO:0000313" key="3">
    <source>
        <dbReference type="Proteomes" id="UP000241206"/>
    </source>
</evidence>
<dbReference type="Proteomes" id="UP000241206">
    <property type="component" value="Unassembled WGS sequence"/>
</dbReference>
<comment type="caution">
    <text evidence="2">The sequence shown here is derived from an EMBL/GenBank/DDBJ whole genome shotgun (WGS) entry which is preliminary data.</text>
</comment>
<protein>
    <recommendedName>
        <fullName evidence="1">Lysozyme inhibitor LprI-like N-terminal domain-containing protein</fullName>
    </recommendedName>
</protein>
<dbReference type="Pfam" id="PF07007">
    <property type="entry name" value="LprI"/>
    <property type="match status" value="1"/>
</dbReference>
<dbReference type="Gene3D" id="1.20.1270.180">
    <property type="match status" value="1"/>
</dbReference>
<dbReference type="AlphaFoldDB" id="A0A2T4I5J5"/>
<sequence length="148" mass="16201">YDQTRQPILPAIIVAAQPAIVVVAAQAALVIASPLSAQTAGAFMTNPAFQDPAPRQCTSTVDMQHCAAHDLRVADAAMSARYSTLRQRLTPAERHWLLTEQRQWLKDRDSKCVAEADEYQGGSMAVLAVAQCWIDVTKDRERALAARL</sequence>
<dbReference type="RefSeq" id="WP_107394277.1">
    <property type="nucleotide sequence ID" value="NZ_PHHF01000024.1"/>
</dbReference>
<proteinExistence type="predicted"/>
<dbReference type="PANTHER" id="PTHR39176:SF1">
    <property type="entry name" value="PERIPLASMIC PROTEIN"/>
    <property type="match status" value="1"/>
</dbReference>
<reference evidence="2 3" key="1">
    <citation type="submission" date="2017-11" db="EMBL/GenBank/DDBJ databases">
        <title>Sphingomonas oleivorans sp. nov., isolated from oil-contaminated soil.</title>
        <authorList>
            <person name="Wang L."/>
            <person name="Chen L."/>
        </authorList>
    </citation>
    <scope>NUCLEOTIDE SEQUENCE [LARGE SCALE GENOMIC DNA]</scope>
    <source>
        <strain evidence="2 3">K101</strain>
    </source>
</reference>
<feature type="domain" description="Lysozyme inhibitor LprI-like N-terminal" evidence="1">
    <location>
        <begin position="58"/>
        <end position="144"/>
    </location>
</feature>
<dbReference type="EMBL" id="PHHF01000024">
    <property type="protein sequence ID" value="PTD25494.1"/>
    <property type="molecule type" value="Genomic_DNA"/>
</dbReference>